<dbReference type="InterPro" id="IPR007362">
    <property type="entry name" value="DUF429"/>
</dbReference>
<name>A0ABR9J3F3_9MICC</name>
<accession>A0ABR9J3F3</accession>
<proteinExistence type="predicted"/>
<sequence>MSDGTMRTGGVDLAAENKGTALAVIEWTPDRARLEQLSLDVDDAEITEVAAGVARLGIDCAFGWPDEFVGFVTAHADLAQPQTPDGGMAWRRTLAYRETDRQVRERSGRWPLSVSTDRIGLTAMRCAGLLGRLAGSGLVVDRSGRDGAVVEVYPGATLRVWKWEMRGYRSDPEVRRSLVQRMRREAPWFELGARAELMVESTDAFDAVVAALAARAAATGRYDPPPAEHQERAEREGWIILPSCPLGELLHWPSTESPAGATRTAR</sequence>
<comment type="caution">
    <text evidence="1">The sequence shown here is derived from an EMBL/GenBank/DDBJ whole genome shotgun (WGS) entry which is preliminary data.</text>
</comment>
<dbReference type="Proteomes" id="UP000636579">
    <property type="component" value="Unassembled WGS sequence"/>
</dbReference>
<gene>
    <name evidence="1" type="ORF">H4W26_000278</name>
</gene>
<evidence type="ECO:0000313" key="1">
    <source>
        <dbReference type="EMBL" id="MBE1513523.1"/>
    </source>
</evidence>
<reference evidence="1 2" key="1">
    <citation type="submission" date="2020-10" db="EMBL/GenBank/DDBJ databases">
        <title>Sequencing the genomes of 1000 actinobacteria strains.</title>
        <authorList>
            <person name="Klenk H.-P."/>
        </authorList>
    </citation>
    <scope>NUCLEOTIDE SEQUENCE [LARGE SCALE GENOMIC DNA]</scope>
    <source>
        <strain evidence="1 2">DSM 15474</strain>
    </source>
</reference>
<dbReference type="EMBL" id="JADBEE010000001">
    <property type="protein sequence ID" value="MBE1513523.1"/>
    <property type="molecule type" value="Genomic_DNA"/>
</dbReference>
<organism evidence="1 2">
    <name type="scientific">Nesterenkonia halotolerans</name>
    <dbReference type="NCBI Taxonomy" id="225325"/>
    <lineage>
        <taxon>Bacteria</taxon>
        <taxon>Bacillati</taxon>
        <taxon>Actinomycetota</taxon>
        <taxon>Actinomycetes</taxon>
        <taxon>Micrococcales</taxon>
        <taxon>Micrococcaceae</taxon>
        <taxon>Nesterenkonia</taxon>
    </lineage>
</organism>
<evidence type="ECO:0000313" key="2">
    <source>
        <dbReference type="Proteomes" id="UP000636579"/>
    </source>
</evidence>
<dbReference type="RefSeq" id="WP_225939553.1">
    <property type="nucleotide sequence ID" value="NZ_JADBEE010000001.1"/>
</dbReference>
<keyword evidence="2" id="KW-1185">Reference proteome</keyword>
<dbReference type="Pfam" id="PF04250">
    <property type="entry name" value="DUF429"/>
    <property type="match status" value="1"/>
</dbReference>
<protein>
    <submittedName>
        <fullName evidence="1">Nuclease with RNAse H fold</fullName>
    </submittedName>
</protein>